<keyword evidence="1" id="KW-0812">Transmembrane</keyword>
<comment type="caution">
    <text evidence="3">The sequence shown here is derived from an EMBL/GenBank/DDBJ whole genome shotgun (WGS) entry which is preliminary data.</text>
</comment>
<dbReference type="SMART" id="SM00710">
    <property type="entry name" value="PbH1"/>
    <property type="match status" value="5"/>
</dbReference>
<reference evidence="3 4" key="1">
    <citation type="journal article" date="2020" name="ISME J.">
        <title>Uncovering the hidden diversity of litter-decomposition mechanisms in mushroom-forming fungi.</title>
        <authorList>
            <person name="Floudas D."/>
            <person name="Bentzer J."/>
            <person name="Ahren D."/>
            <person name="Johansson T."/>
            <person name="Persson P."/>
            <person name="Tunlid A."/>
        </authorList>
    </citation>
    <scope>NUCLEOTIDE SEQUENCE [LARGE SCALE GENOMIC DNA]</scope>
    <source>
        <strain evidence="3 4">CBS 175.51</strain>
    </source>
</reference>
<evidence type="ECO:0000259" key="2">
    <source>
        <dbReference type="Pfam" id="PF13229"/>
    </source>
</evidence>
<dbReference type="InterPro" id="IPR006626">
    <property type="entry name" value="PbH1"/>
</dbReference>
<protein>
    <recommendedName>
        <fullName evidence="2">Right handed beta helix domain-containing protein</fullName>
    </recommendedName>
</protein>
<dbReference type="SUPFAM" id="SSF51126">
    <property type="entry name" value="Pectin lyase-like"/>
    <property type="match status" value="1"/>
</dbReference>
<dbReference type="InterPro" id="IPR039448">
    <property type="entry name" value="Beta_helix"/>
</dbReference>
<sequence>MDGGLHSPDRRSYTTTTMHRREIDPRAPACEPAEPSNTVTDRLNTALQNGGQDFTLYLCPNERYLIQAPILFAHPRQEISTAGYPRGEERAMLVVVGPVANGKGHTTAVDGSCSNCDGVKLRNVQIDGTRGDSTPTDGGGNIEMGGDNSDQLVEYVRSFNPRSWTCLHVAEGPLSCNNVTIQNNDIGPCGIDTFQQWADGVSLSCKNSVVRNNMIMGATDGGVVVFGSPGSLIENNTIWVTNNTLLGGINLVDYNPYNGDYSNTIVQKNTILGGFANDGEEPADTKGFNYESAVIKIGIAIGPRTWFGSKFGDSRARNGVVRDNTLSGAFSYGIAVTSADNFTILGNTLVGNTTFIGAKGPNCSDSDTVPTPAPWIVDWATVGTDMNSGTGKVQDGFEAISDGDSLTCVLPPNGGDFWPFGLNPSNSSSSSKSGGGYNNGGSGTVSATGGESKAGVIVGVIVGVLAVALTAFFGRRYLLKKAEEKKHYNAARDMAQKQEYTQRLP</sequence>
<dbReference type="OrthoDB" id="2587928at2759"/>
<feature type="domain" description="Right handed beta helix" evidence="2">
    <location>
        <begin position="175"/>
        <end position="349"/>
    </location>
</feature>
<dbReference type="Pfam" id="PF13229">
    <property type="entry name" value="Beta_helix"/>
    <property type="match status" value="1"/>
</dbReference>
<dbReference type="AlphaFoldDB" id="A0A8H5CCZ4"/>
<dbReference type="EMBL" id="JAACJK010000008">
    <property type="protein sequence ID" value="KAF5339440.1"/>
    <property type="molecule type" value="Genomic_DNA"/>
</dbReference>
<evidence type="ECO:0000313" key="4">
    <source>
        <dbReference type="Proteomes" id="UP000541558"/>
    </source>
</evidence>
<dbReference type="InterPro" id="IPR022441">
    <property type="entry name" value="Para_beta_helix_rpt-2"/>
</dbReference>
<keyword evidence="1" id="KW-1133">Transmembrane helix</keyword>
<name>A0A8H5CCZ4_9AGAR</name>
<feature type="transmembrane region" description="Helical" evidence="1">
    <location>
        <begin position="454"/>
        <end position="473"/>
    </location>
</feature>
<evidence type="ECO:0000256" key="1">
    <source>
        <dbReference type="SAM" id="Phobius"/>
    </source>
</evidence>
<dbReference type="InterPro" id="IPR011050">
    <property type="entry name" value="Pectin_lyase_fold/virulence"/>
</dbReference>
<dbReference type="NCBIfam" id="TIGR03804">
    <property type="entry name" value="para_beta_helix"/>
    <property type="match status" value="1"/>
</dbReference>
<dbReference type="Gene3D" id="2.160.20.10">
    <property type="entry name" value="Single-stranded right-handed beta-helix, Pectin lyase-like"/>
    <property type="match status" value="1"/>
</dbReference>
<organism evidence="3 4">
    <name type="scientific">Ephemerocybe angulata</name>
    <dbReference type="NCBI Taxonomy" id="980116"/>
    <lineage>
        <taxon>Eukaryota</taxon>
        <taxon>Fungi</taxon>
        <taxon>Dikarya</taxon>
        <taxon>Basidiomycota</taxon>
        <taxon>Agaricomycotina</taxon>
        <taxon>Agaricomycetes</taxon>
        <taxon>Agaricomycetidae</taxon>
        <taxon>Agaricales</taxon>
        <taxon>Agaricineae</taxon>
        <taxon>Psathyrellaceae</taxon>
        <taxon>Ephemerocybe</taxon>
    </lineage>
</organism>
<accession>A0A8H5CCZ4</accession>
<gene>
    <name evidence="3" type="ORF">D9611_009795</name>
</gene>
<keyword evidence="1" id="KW-0472">Membrane</keyword>
<proteinExistence type="predicted"/>
<dbReference type="InterPro" id="IPR012334">
    <property type="entry name" value="Pectin_lyas_fold"/>
</dbReference>
<keyword evidence="4" id="KW-1185">Reference proteome</keyword>
<dbReference type="Proteomes" id="UP000541558">
    <property type="component" value="Unassembled WGS sequence"/>
</dbReference>
<evidence type="ECO:0000313" key="3">
    <source>
        <dbReference type="EMBL" id="KAF5339440.1"/>
    </source>
</evidence>